<accession>A0A2T0K148</accession>
<dbReference type="Proteomes" id="UP000239415">
    <property type="component" value="Unassembled WGS sequence"/>
</dbReference>
<feature type="transmembrane region" description="Helical" evidence="1">
    <location>
        <begin position="75"/>
        <end position="92"/>
    </location>
</feature>
<keyword evidence="1" id="KW-0812">Transmembrane</keyword>
<comment type="caution">
    <text evidence="2">The sequence shown here is derived from an EMBL/GenBank/DDBJ whole genome shotgun (WGS) entry which is preliminary data.</text>
</comment>
<evidence type="ECO:0000313" key="2">
    <source>
        <dbReference type="EMBL" id="PRX16518.1"/>
    </source>
</evidence>
<evidence type="ECO:0000313" key="3">
    <source>
        <dbReference type="Proteomes" id="UP000239415"/>
    </source>
</evidence>
<keyword evidence="1" id="KW-0472">Membrane</keyword>
<name>A0A2T0K148_9ACTN</name>
<feature type="transmembrane region" description="Helical" evidence="1">
    <location>
        <begin position="6"/>
        <end position="23"/>
    </location>
</feature>
<keyword evidence="3" id="KW-1185">Reference proteome</keyword>
<protein>
    <submittedName>
        <fullName evidence="2">Uncharacterized protein</fullName>
    </submittedName>
</protein>
<reference evidence="2 3" key="1">
    <citation type="submission" date="2018-03" db="EMBL/GenBank/DDBJ databases">
        <title>Genomic Encyclopedia of Archaeal and Bacterial Type Strains, Phase II (KMG-II): from individual species to whole genera.</title>
        <authorList>
            <person name="Goeker M."/>
        </authorList>
    </citation>
    <scope>NUCLEOTIDE SEQUENCE [LARGE SCALE GENOMIC DNA]</scope>
    <source>
        <strain evidence="2 3">DSM 43146</strain>
    </source>
</reference>
<sequence length="113" mass="12329">MDGVNVIMAVMGMGELCLGAYVLTTGRVPGGYVPSPERIRKLGVFFILISGFFLFQVAGYAGVRLDLFSRGIRSVLVLTAFAVGVIALIKYWPQFALSKVRQQAEDVSTDQHD</sequence>
<proteinExistence type="predicted"/>
<gene>
    <name evidence="2" type="ORF">CLV67_11999</name>
</gene>
<dbReference type="EMBL" id="PVMZ01000019">
    <property type="protein sequence ID" value="PRX16518.1"/>
    <property type="molecule type" value="Genomic_DNA"/>
</dbReference>
<keyword evidence="1" id="KW-1133">Transmembrane helix</keyword>
<organism evidence="2 3">
    <name type="scientific">Actinoplanes italicus</name>
    <dbReference type="NCBI Taxonomy" id="113567"/>
    <lineage>
        <taxon>Bacteria</taxon>
        <taxon>Bacillati</taxon>
        <taxon>Actinomycetota</taxon>
        <taxon>Actinomycetes</taxon>
        <taxon>Micromonosporales</taxon>
        <taxon>Micromonosporaceae</taxon>
        <taxon>Actinoplanes</taxon>
    </lineage>
</organism>
<dbReference type="AlphaFoldDB" id="A0A2T0K148"/>
<feature type="transmembrane region" description="Helical" evidence="1">
    <location>
        <begin position="44"/>
        <end position="63"/>
    </location>
</feature>
<evidence type="ECO:0000256" key="1">
    <source>
        <dbReference type="SAM" id="Phobius"/>
    </source>
</evidence>